<feature type="region of interest" description="Disordered" evidence="1">
    <location>
        <begin position="509"/>
        <end position="561"/>
    </location>
</feature>
<sequence>MTTQLDHMLYDLEKQVHEFNLNLNEREPILTDIVQSEKRTERRHPKYENNVSLQQNSDKHDDDVTIGSMLQRSATVGSRRTPNENVGLRHSKSVRGLVRSTSNANMRKKFNDPSIPPVPPLPNEQDLQKVLLETEQQSKTENNRMETSPTLEMNGNTGHIQNIKTLNTRIYIDDANNHRVVQLTNLLTSAMVIQYLKKKGLLDPSNDWTLFEIANSHHVERPLREWELVFDIVSTWEPDGNNALLVKKYSYHYTLTSESIFQKTIQPMYGWLLIEYKKGKWQKRYCFVKDNAIYHAKDKGASSSILCHLASYDVYTLLQPLKMSPTPFVFAIRAQDRASIFEKEGDYIRFMATEDQEEMKQWVLSIRHAKSQIQYQHHPNRVAHPLVSIQNEEKKTQDDSSPTTPLLRRQKSTKVFPTMSRSESSRRLEDKKKPRALTRNPTIKKDEDSPLIDCFDPPKFIKGSLLAQEKEGQQQTNEENNTLIQIDDKVKFAKGSLLAQKEKDVPAKIKRSKSVRELPSAAEHSEGGMSRRHMSLRRKPTVKKLNDAVPLPSNSNTLLQLDDTPESFHSRELHGRHVKPLLNFDERASRR</sequence>
<dbReference type="PROSITE" id="PS50003">
    <property type="entry name" value="PH_DOMAIN"/>
    <property type="match status" value="1"/>
</dbReference>
<dbReference type="InterPro" id="IPR001849">
    <property type="entry name" value="PH_domain"/>
</dbReference>
<dbReference type="GO" id="GO:0007165">
    <property type="term" value="P:signal transduction"/>
    <property type="evidence" value="ECO:0007669"/>
    <property type="project" value="InterPro"/>
</dbReference>
<feature type="compositionally biased region" description="Polar residues" evidence="1">
    <location>
        <begin position="145"/>
        <end position="157"/>
    </location>
</feature>
<dbReference type="Proteomes" id="UP000716291">
    <property type="component" value="Unassembled WGS sequence"/>
</dbReference>
<feature type="compositionally biased region" description="Polar residues" evidence="1">
    <location>
        <begin position="413"/>
        <end position="422"/>
    </location>
</feature>
<gene>
    <name evidence="4" type="ORF">G6F64_002138</name>
</gene>
<dbReference type="PANTHER" id="PTHR38700:SF1">
    <property type="entry name" value="PH DOMAIN-CONTAINING PROTEIN"/>
    <property type="match status" value="1"/>
</dbReference>
<dbReference type="Gene3D" id="3.10.20.90">
    <property type="entry name" value="Phosphatidylinositol 3-kinase Catalytic Subunit, Chain A, domain 1"/>
    <property type="match status" value="1"/>
</dbReference>
<dbReference type="EMBL" id="JAANQT010000182">
    <property type="protein sequence ID" value="KAG1313572.1"/>
    <property type="molecule type" value="Genomic_DNA"/>
</dbReference>
<evidence type="ECO:0000313" key="4">
    <source>
        <dbReference type="EMBL" id="KAG1313572.1"/>
    </source>
</evidence>
<organism evidence="4 5">
    <name type="scientific">Rhizopus oryzae</name>
    <name type="common">Mucormycosis agent</name>
    <name type="synonym">Rhizopus arrhizus var. delemar</name>
    <dbReference type="NCBI Taxonomy" id="64495"/>
    <lineage>
        <taxon>Eukaryota</taxon>
        <taxon>Fungi</taxon>
        <taxon>Fungi incertae sedis</taxon>
        <taxon>Mucoromycota</taxon>
        <taxon>Mucoromycotina</taxon>
        <taxon>Mucoromycetes</taxon>
        <taxon>Mucorales</taxon>
        <taxon>Mucorineae</taxon>
        <taxon>Rhizopodaceae</taxon>
        <taxon>Rhizopus</taxon>
    </lineage>
</organism>
<name>A0A9P6XHJ3_RHIOR</name>
<dbReference type="InterPro" id="IPR029071">
    <property type="entry name" value="Ubiquitin-like_domsf"/>
</dbReference>
<dbReference type="AlphaFoldDB" id="A0A9P6XHJ3"/>
<feature type="region of interest" description="Disordered" evidence="1">
    <location>
        <begin position="137"/>
        <end position="157"/>
    </location>
</feature>
<reference evidence="4" key="1">
    <citation type="journal article" date="2020" name="Microb. Genom.">
        <title>Genetic diversity of clinical and environmental Mucorales isolates obtained from an investigation of mucormycosis cases among solid organ transplant recipients.</title>
        <authorList>
            <person name="Nguyen M.H."/>
            <person name="Kaul D."/>
            <person name="Muto C."/>
            <person name="Cheng S.J."/>
            <person name="Richter R.A."/>
            <person name="Bruno V.M."/>
            <person name="Liu G."/>
            <person name="Beyhan S."/>
            <person name="Sundermann A.J."/>
            <person name="Mounaud S."/>
            <person name="Pasculle A.W."/>
            <person name="Nierman W.C."/>
            <person name="Driscoll E."/>
            <person name="Cumbie R."/>
            <person name="Clancy C.J."/>
            <person name="Dupont C.L."/>
        </authorList>
    </citation>
    <scope>NUCLEOTIDE SEQUENCE</scope>
    <source>
        <strain evidence="4">GL11</strain>
    </source>
</reference>
<accession>A0A9P6XHJ3</accession>
<dbReference type="SMART" id="SM00314">
    <property type="entry name" value="RA"/>
    <property type="match status" value="1"/>
</dbReference>
<dbReference type="PANTHER" id="PTHR38700">
    <property type="entry name" value="YALI0E22418P"/>
    <property type="match status" value="1"/>
</dbReference>
<evidence type="ECO:0008006" key="6">
    <source>
        <dbReference type="Google" id="ProtNLM"/>
    </source>
</evidence>
<comment type="caution">
    <text evidence="4">The sequence shown here is derived from an EMBL/GenBank/DDBJ whole genome shotgun (WGS) entry which is preliminary data.</text>
</comment>
<keyword evidence="5" id="KW-1185">Reference proteome</keyword>
<feature type="compositionally biased region" description="Basic and acidic residues" evidence="1">
    <location>
        <begin position="423"/>
        <end position="432"/>
    </location>
</feature>
<dbReference type="Pfam" id="PF00169">
    <property type="entry name" value="PH"/>
    <property type="match status" value="1"/>
</dbReference>
<dbReference type="SMART" id="SM00233">
    <property type="entry name" value="PH"/>
    <property type="match status" value="1"/>
</dbReference>
<dbReference type="SUPFAM" id="SSF50729">
    <property type="entry name" value="PH domain-like"/>
    <property type="match status" value="1"/>
</dbReference>
<feature type="domain" description="PH" evidence="2">
    <location>
        <begin position="265"/>
        <end position="371"/>
    </location>
</feature>
<evidence type="ECO:0000313" key="5">
    <source>
        <dbReference type="Proteomes" id="UP000716291"/>
    </source>
</evidence>
<dbReference type="Pfam" id="PF21989">
    <property type="entry name" value="RA_2"/>
    <property type="match status" value="1"/>
</dbReference>
<dbReference type="SUPFAM" id="SSF54236">
    <property type="entry name" value="Ubiquitin-like"/>
    <property type="match status" value="1"/>
</dbReference>
<evidence type="ECO:0000256" key="1">
    <source>
        <dbReference type="SAM" id="MobiDB-lite"/>
    </source>
</evidence>
<feature type="domain" description="Ras-associating" evidence="3">
    <location>
        <begin position="196"/>
        <end position="251"/>
    </location>
</feature>
<evidence type="ECO:0000259" key="3">
    <source>
        <dbReference type="PROSITE" id="PS50200"/>
    </source>
</evidence>
<dbReference type="PROSITE" id="PS50200">
    <property type="entry name" value="RA"/>
    <property type="match status" value="1"/>
</dbReference>
<feature type="region of interest" description="Disordered" evidence="1">
    <location>
        <begin position="37"/>
        <end position="63"/>
    </location>
</feature>
<evidence type="ECO:0000259" key="2">
    <source>
        <dbReference type="PROSITE" id="PS50003"/>
    </source>
</evidence>
<feature type="region of interest" description="Disordered" evidence="1">
    <location>
        <begin position="388"/>
        <end position="451"/>
    </location>
</feature>
<feature type="compositionally biased region" description="Basic residues" evidence="1">
    <location>
        <begin position="530"/>
        <end position="542"/>
    </location>
</feature>
<dbReference type="InterPro" id="IPR000159">
    <property type="entry name" value="RA_dom"/>
</dbReference>
<dbReference type="Gene3D" id="2.30.29.30">
    <property type="entry name" value="Pleckstrin-homology domain (PH domain)/Phosphotyrosine-binding domain (PTB)"/>
    <property type="match status" value="1"/>
</dbReference>
<proteinExistence type="predicted"/>
<protein>
    <recommendedName>
        <fullName evidence="6">PH domain-containing protein</fullName>
    </recommendedName>
</protein>
<dbReference type="InterPro" id="IPR011993">
    <property type="entry name" value="PH-like_dom_sf"/>
</dbReference>